<evidence type="ECO:0000313" key="2">
    <source>
        <dbReference type="EMBL" id="MEQ3554250.1"/>
    </source>
</evidence>
<dbReference type="Proteomes" id="UP001494902">
    <property type="component" value="Unassembled WGS sequence"/>
</dbReference>
<organism evidence="2 3">
    <name type="scientific">Pseudonocardia nematodicida</name>
    <dbReference type="NCBI Taxonomy" id="1206997"/>
    <lineage>
        <taxon>Bacteria</taxon>
        <taxon>Bacillati</taxon>
        <taxon>Actinomycetota</taxon>
        <taxon>Actinomycetes</taxon>
        <taxon>Pseudonocardiales</taxon>
        <taxon>Pseudonocardiaceae</taxon>
        <taxon>Pseudonocardia</taxon>
    </lineage>
</organism>
<accession>A0ABV1KIH1</accession>
<dbReference type="InterPro" id="IPR028212">
    <property type="entry name" value="GHL6"/>
</dbReference>
<evidence type="ECO:0000256" key="1">
    <source>
        <dbReference type="SAM" id="MobiDB-lite"/>
    </source>
</evidence>
<keyword evidence="3" id="KW-1185">Reference proteome</keyword>
<gene>
    <name evidence="2" type="ORF">WIS52_27610</name>
</gene>
<reference evidence="2 3" key="1">
    <citation type="submission" date="2024-03" db="EMBL/GenBank/DDBJ databases">
        <title>Draft genome sequence of Pseudonocardia nematodicida JCM 31783.</title>
        <authorList>
            <person name="Butdee W."/>
            <person name="Duangmal K."/>
        </authorList>
    </citation>
    <scope>NUCLEOTIDE SEQUENCE [LARGE SCALE GENOMIC DNA]</scope>
    <source>
        <strain evidence="2 3">JCM 31783</strain>
    </source>
</reference>
<proteinExistence type="predicted"/>
<feature type="region of interest" description="Disordered" evidence="1">
    <location>
        <begin position="86"/>
        <end position="119"/>
    </location>
</feature>
<evidence type="ECO:0000313" key="3">
    <source>
        <dbReference type="Proteomes" id="UP001494902"/>
    </source>
</evidence>
<sequence length="119" mass="13048">MTFTDDDPGTFDIDFRVDVMCRTRSNALCLSAGGYMAFYPTRMPFHHRSANLGDSDPFGALVAEARKLDMHVMARVDPHAIHADAAEAHPEWLARDEHGEPIEHDSMPGSTGPTPSAPN</sequence>
<dbReference type="EMBL" id="JBEDNQ010000013">
    <property type="protein sequence ID" value="MEQ3554250.1"/>
    <property type="molecule type" value="Genomic_DNA"/>
</dbReference>
<feature type="compositionally biased region" description="Polar residues" evidence="1">
    <location>
        <begin position="108"/>
        <end position="119"/>
    </location>
</feature>
<dbReference type="Gene3D" id="3.20.20.80">
    <property type="entry name" value="Glycosidases"/>
    <property type="match status" value="1"/>
</dbReference>
<comment type="caution">
    <text evidence="2">The sequence shown here is derived from an EMBL/GenBank/DDBJ whole genome shotgun (WGS) entry which is preliminary data.</text>
</comment>
<name>A0ABV1KIH1_9PSEU</name>
<dbReference type="RefSeq" id="WP_349301315.1">
    <property type="nucleotide sequence ID" value="NZ_JBEDNQ010000013.1"/>
</dbReference>
<protein>
    <submittedName>
        <fullName evidence="2">Uncharacterized protein</fullName>
    </submittedName>
</protein>
<feature type="compositionally biased region" description="Basic and acidic residues" evidence="1">
    <location>
        <begin position="86"/>
        <end position="106"/>
    </location>
</feature>
<dbReference type="Pfam" id="PF14871">
    <property type="entry name" value="GHL6"/>
    <property type="match status" value="1"/>
</dbReference>